<reference evidence="2 3" key="1">
    <citation type="journal article" date="2014" name="Int. J. Syst. Evol. Microbiol.">
        <title>Complete genome sequence of Corynebacterium casei LMG S-19264T (=DSM 44701T), isolated from a smear-ripened cheese.</title>
        <authorList>
            <consortium name="US DOE Joint Genome Institute (JGI-PGF)"/>
            <person name="Walter F."/>
            <person name="Albersmeier A."/>
            <person name="Kalinowski J."/>
            <person name="Ruckert C."/>
        </authorList>
    </citation>
    <scope>NUCLEOTIDE SEQUENCE [LARGE SCALE GENOMIC DNA]</scope>
    <source>
        <strain evidence="2 3">CGMCC 4.7206</strain>
    </source>
</reference>
<gene>
    <name evidence="1" type="ORF">GCM10009545_36100</name>
    <name evidence="2" type="ORF">GCM10011581_28980</name>
</gene>
<comment type="caution">
    <text evidence="2">The sequence shown here is derived from an EMBL/GenBank/DDBJ whole genome shotgun (WGS) entry which is preliminary data.</text>
</comment>
<dbReference type="AlphaFoldDB" id="A0A917NCT7"/>
<evidence type="ECO:0000313" key="4">
    <source>
        <dbReference type="Proteomes" id="UP001500220"/>
    </source>
</evidence>
<reference evidence="2" key="3">
    <citation type="submission" date="2020-09" db="EMBL/GenBank/DDBJ databases">
        <authorList>
            <person name="Sun Q."/>
            <person name="Zhou Y."/>
        </authorList>
    </citation>
    <scope>NUCLEOTIDE SEQUENCE</scope>
    <source>
        <strain evidence="2">CGMCC 4.7206</strain>
    </source>
</reference>
<sequence>MLSIVQDAGGRVTMPRTALTGMGWVAYCRDTEGNVFGMFQADDMAT</sequence>
<dbReference type="Gene3D" id="3.10.180.10">
    <property type="entry name" value="2,3-Dihydroxybiphenyl 1,2-Dioxygenase, domain 1"/>
    <property type="match status" value="1"/>
</dbReference>
<dbReference type="EMBL" id="BAAAHC010000013">
    <property type="protein sequence ID" value="GAA0530389.1"/>
    <property type="molecule type" value="Genomic_DNA"/>
</dbReference>
<dbReference type="SUPFAM" id="SSF54593">
    <property type="entry name" value="Glyoxalase/Bleomycin resistance protein/Dihydroxybiphenyl dioxygenase"/>
    <property type="match status" value="1"/>
</dbReference>
<accession>A0A917NCT7</accession>
<dbReference type="Proteomes" id="UP000597989">
    <property type="component" value="Unassembled WGS sequence"/>
</dbReference>
<reference evidence="1" key="4">
    <citation type="submission" date="2023-12" db="EMBL/GenBank/DDBJ databases">
        <authorList>
            <person name="Sun Q."/>
            <person name="Inoue M."/>
        </authorList>
    </citation>
    <scope>NUCLEOTIDE SEQUENCE</scope>
    <source>
        <strain evidence="1">JCM 10664</strain>
    </source>
</reference>
<evidence type="ECO:0000313" key="2">
    <source>
        <dbReference type="EMBL" id="GGI90089.1"/>
    </source>
</evidence>
<proteinExistence type="predicted"/>
<evidence type="ECO:0000313" key="1">
    <source>
        <dbReference type="EMBL" id="GAA0530389.1"/>
    </source>
</evidence>
<dbReference type="InterPro" id="IPR029068">
    <property type="entry name" value="Glyas_Bleomycin-R_OHBP_Dase"/>
</dbReference>
<evidence type="ECO:0008006" key="5">
    <source>
        <dbReference type="Google" id="ProtNLM"/>
    </source>
</evidence>
<dbReference type="Proteomes" id="UP001500220">
    <property type="component" value="Unassembled WGS sequence"/>
</dbReference>
<organism evidence="2 3">
    <name type="scientific">Saccharopolyspora thermophila</name>
    <dbReference type="NCBI Taxonomy" id="89367"/>
    <lineage>
        <taxon>Bacteria</taxon>
        <taxon>Bacillati</taxon>
        <taxon>Actinomycetota</taxon>
        <taxon>Actinomycetes</taxon>
        <taxon>Pseudonocardiales</taxon>
        <taxon>Pseudonocardiaceae</taxon>
        <taxon>Saccharopolyspora</taxon>
    </lineage>
</organism>
<evidence type="ECO:0000313" key="3">
    <source>
        <dbReference type="Proteomes" id="UP000597989"/>
    </source>
</evidence>
<name>A0A917NCT7_9PSEU</name>
<protein>
    <recommendedName>
        <fullName evidence="5">Glyoxalase</fullName>
    </recommendedName>
</protein>
<dbReference type="EMBL" id="BMMT01000009">
    <property type="protein sequence ID" value="GGI90089.1"/>
    <property type="molecule type" value="Genomic_DNA"/>
</dbReference>
<reference evidence="1 4" key="2">
    <citation type="journal article" date="2019" name="Int. J. Syst. Evol. Microbiol.">
        <title>The Global Catalogue of Microorganisms (GCM) 10K type strain sequencing project: providing services to taxonomists for standard genome sequencing and annotation.</title>
        <authorList>
            <consortium name="The Broad Institute Genomics Platform"/>
            <consortium name="The Broad Institute Genome Sequencing Center for Infectious Disease"/>
            <person name="Wu L."/>
            <person name="Ma J."/>
        </authorList>
    </citation>
    <scope>NUCLEOTIDE SEQUENCE [LARGE SCALE GENOMIC DNA]</scope>
    <source>
        <strain evidence="1 4">JCM 10664</strain>
    </source>
</reference>
<keyword evidence="4" id="KW-1185">Reference proteome</keyword>